<reference evidence="1" key="1">
    <citation type="submission" date="2020-03" db="EMBL/GenBank/DDBJ databases">
        <title>Site-based positive gene gene selection in Geosmithia morbida across the United States reveals a broad range of putative effectors and factors for local host and environmental adapation.</title>
        <authorList>
            <person name="Onufrak A."/>
            <person name="Murdoch R.W."/>
            <person name="Gazis R."/>
            <person name="Huff M."/>
            <person name="Staton M."/>
            <person name="Klingeman W."/>
            <person name="Hadziabdic D."/>
        </authorList>
    </citation>
    <scope>NUCLEOTIDE SEQUENCE</scope>
    <source>
        <strain evidence="1">1262</strain>
    </source>
</reference>
<organism evidence="1 2">
    <name type="scientific">Geosmithia morbida</name>
    <dbReference type="NCBI Taxonomy" id="1094350"/>
    <lineage>
        <taxon>Eukaryota</taxon>
        <taxon>Fungi</taxon>
        <taxon>Dikarya</taxon>
        <taxon>Ascomycota</taxon>
        <taxon>Pezizomycotina</taxon>
        <taxon>Sordariomycetes</taxon>
        <taxon>Hypocreomycetidae</taxon>
        <taxon>Hypocreales</taxon>
        <taxon>Bionectriaceae</taxon>
        <taxon>Geosmithia</taxon>
    </lineage>
</organism>
<evidence type="ECO:0000313" key="2">
    <source>
        <dbReference type="Proteomes" id="UP000749293"/>
    </source>
</evidence>
<evidence type="ECO:0000313" key="1">
    <source>
        <dbReference type="EMBL" id="KAF4122368.1"/>
    </source>
</evidence>
<gene>
    <name evidence="1" type="ORF">GMORB2_7360</name>
</gene>
<proteinExistence type="predicted"/>
<sequence length="158" mass="18331">MREPTTHLVATTRLRIPAPSVHTFFDFRDGVRDIPENWTWEHLTMQFFVFVEAWRRYGLERGFSWDFGSDEAVADLLGAMLVNFVAMMSNGALEIEGYKIERYNDEWEEWLDEFHPGVMNGNERLHKSDEEDAYCLEGLGKGAVSWTVGSTVTEVLFR</sequence>
<keyword evidence="2" id="KW-1185">Reference proteome</keyword>
<dbReference type="OrthoDB" id="5141931at2759"/>
<name>A0A9P4YVC1_9HYPO</name>
<dbReference type="Proteomes" id="UP000749293">
    <property type="component" value="Unassembled WGS sequence"/>
</dbReference>
<dbReference type="EMBL" id="JAANYQ010000009">
    <property type="protein sequence ID" value="KAF4122368.1"/>
    <property type="molecule type" value="Genomic_DNA"/>
</dbReference>
<accession>A0A9P4YVC1</accession>
<dbReference type="AlphaFoldDB" id="A0A9P4YVC1"/>
<comment type="caution">
    <text evidence="1">The sequence shown here is derived from an EMBL/GenBank/DDBJ whole genome shotgun (WGS) entry which is preliminary data.</text>
</comment>
<dbReference type="RefSeq" id="XP_035321020.1">
    <property type="nucleotide sequence ID" value="XM_035469325.1"/>
</dbReference>
<protein>
    <submittedName>
        <fullName evidence="1">Uncharacterized protein</fullName>
    </submittedName>
</protein>
<dbReference type="GeneID" id="55973583"/>